<evidence type="ECO:0000313" key="2">
    <source>
        <dbReference type="EMBL" id="MET1491920.1"/>
    </source>
</evidence>
<comment type="caution">
    <text evidence="2">The sequence shown here is derived from an EMBL/GenBank/DDBJ whole genome shotgun (WGS) entry which is preliminary data.</text>
</comment>
<evidence type="ECO:0000259" key="1">
    <source>
        <dbReference type="Pfam" id="PF05170"/>
    </source>
</evidence>
<feature type="domain" description="AsmA" evidence="1">
    <location>
        <begin position="331"/>
        <end position="561"/>
    </location>
</feature>
<protein>
    <submittedName>
        <fullName evidence="2">AsmA family protein</fullName>
    </submittedName>
</protein>
<dbReference type="PANTHER" id="PTHR30441:SF9">
    <property type="entry name" value="ASMA FAMILY PROTEIN YHJG"/>
    <property type="match status" value="1"/>
</dbReference>
<dbReference type="Proteomes" id="UP001548590">
    <property type="component" value="Unassembled WGS sequence"/>
</dbReference>
<dbReference type="InterPro" id="IPR052894">
    <property type="entry name" value="AsmA-related"/>
</dbReference>
<reference evidence="2 3" key="1">
    <citation type="submission" date="2024-07" db="EMBL/GenBank/DDBJ databases">
        <title>Uliginosibacterium paludis KCTC:42655.</title>
        <authorList>
            <person name="Kim M.K."/>
        </authorList>
    </citation>
    <scope>NUCLEOTIDE SEQUENCE [LARGE SCALE GENOMIC DNA]</scope>
    <source>
        <strain evidence="2 3">KCTC 42655</strain>
    </source>
</reference>
<dbReference type="Pfam" id="PF05170">
    <property type="entry name" value="AsmA"/>
    <property type="match status" value="1"/>
</dbReference>
<dbReference type="RefSeq" id="WP_345927995.1">
    <property type="nucleotide sequence ID" value="NZ_JBDIVF010000005.1"/>
</dbReference>
<dbReference type="InterPro" id="IPR007844">
    <property type="entry name" value="AsmA"/>
</dbReference>
<gene>
    <name evidence="2" type="ORF">ABVT11_18920</name>
</gene>
<sequence>MPVDDIRIVPRWLRLARLLTAAFLVCCASFALGEWMEWRFLASSLEAAASRALDRPVRFGPAQDGRRFRLRLLGGPRLDLAAPTVASAGAGQPALLSANELSLRLAWHDLLAFRPGEVLRVRSLKASQLSLALQRERTGSANWRFPARATSQTGPIVGGLRFAALLVERGRLEYRDEVKDLILSGHFSLDDSSDASSQPAGLKGRAAGTYAGHPLDVSVSSRSLLAAFAGDEREAHLQLALRASSGPTKLALEGWIHGLFRAPRVETRFMLSGPSLAHAGAPLGVTLPVTPPFSMRGQLVQAGALWTVDVAQARIGRSELGGHFTFRQGAQGQRARLDGRLSGKALWLADLGPAVGTAGAGEDSRPRTGAPAGRVLPDRRFNIPALRAMDAEVRIALDRLELGTPALDDIRPLQARLLLDSGRLRIEDLDARLARGHLRGEIELDGRETPARWRTRMAFDGIALEDWIRAGRDTGPPRVRGALAGELSLTGSGNSTAEILGDASGQSLFTLQHGRISHLLIELAGLDVAQALGVFATGDKTLPVTCGVAALKADRGLVRPELFVLDTPDSLVRVSGGLSLATERMDLLARVLPKDFSPLALRTPIRIRGSLARPGIRPEAGPLVARLGASAALAALNPLTAWLPLIDPGKALGRARSAALTDADVCRILTARRTPPPAHVGQH</sequence>
<name>A0ABV2CVI9_9RHOO</name>
<dbReference type="PANTHER" id="PTHR30441">
    <property type="entry name" value="DUF748 DOMAIN-CONTAINING PROTEIN"/>
    <property type="match status" value="1"/>
</dbReference>
<keyword evidence="3" id="KW-1185">Reference proteome</keyword>
<dbReference type="EMBL" id="JBEWLZ010000017">
    <property type="protein sequence ID" value="MET1491920.1"/>
    <property type="molecule type" value="Genomic_DNA"/>
</dbReference>
<accession>A0ABV2CVI9</accession>
<evidence type="ECO:0000313" key="3">
    <source>
        <dbReference type="Proteomes" id="UP001548590"/>
    </source>
</evidence>
<proteinExistence type="predicted"/>
<organism evidence="2 3">
    <name type="scientific">Uliginosibacterium paludis</name>
    <dbReference type="NCBI Taxonomy" id="1615952"/>
    <lineage>
        <taxon>Bacteria</taxon>
        <taxon>Pseudomonadati</taxon>
        <taxon>Pseudomonadota</taxon>
        <taxon>Betaproteobacteria</taxon>
        <taxon>Rhodocyclales</taxon>
        <taxon>Zoogloeaceae</taxon>
        <taxon>Uliginosibacterium</taxon>
    </lineage>
</organism>